<dbReference type="Gene3D" id="2.60.40.10">
    <property type="entry name" value="Immunoglobulins"/>
    <property type="match status" value="1"/>
</dbReference>
<keyword evidence="1" id="KW-0812">Transmembrane</keyword>
<feature type="transmembrane region" description="Helical" evidence="1">
    <location>
        <begin position="691"/>
        <end position="708"/>
    </location>
</feature>
<evidence type="ECO:0000313" key="2">
    <source>
        <dbReference type="EMBL" id="NCN65733.1"/>
    </source>
</evidence>
<evidence type="ECO:0000313" key="3">
    <source>
        <dbReference type="Proteomes" id="UP000768163"/>
    </source>
</evidence>
<evidence type="ECO:0000256" key="1">
    <source>
        <dbReference type="SAM" id="Phobius"/>
    </source>
</evidence>
<reference evidence="2" key="1">
    <citation type="submission" date="2019-11" db="EMBL/GenBank/DDBJ databases">
        <title>Lipid analysis of CO2-rich subsurface aquifers suggests an autotrophy-based deep biosphere with lysolipids enriched in CPR bacteria.</title>
        <authorList>
            <person name="Probst A.J."/>
            <person name="Elling F.J."/>
            <person name="Castelle C.J."/>
            <person name="Zhu Q."/>
            <person name="Elvert M."/>
            <person name="Birarda G."/>
            <person name="Holman H.-Y."/>
            <person name="Lane K.R."/>
            <person name="Ladd B."/>
            <person name="Ryan M.C."/>
            <person name="Woyke T."/>
            <person name="Hinrichs K.-U."/>
            <person name="Banfield J.F."/>
        </authorList>
    </citation>
    <scope>NUCLEOTIDE SEQUENCE</scope>
    <source>
        <strain evidence="2">CG_2015-01_33_1645</strain>
    </source>
</reference>
<feature type="non-terminal residue" evidence="2">
    <location>
        <position position="1"/>
    </location>
</feature>
<dbReference type="AlphaFoldDB" id="A0A8J8CGD2"/>
<accession>A0A8J8CGD2</accession>
<gene>
    <name evidence="2" type="ORF">GW910_06745</name>
</gene>
<keyword evidence="1" id="KW-1133">Transmembrane helix</keyword>
<dbReference type="Proteomes" id="UP000768163">
    <property type="component" value="Unassembled WGS sequence"/>
</dbReference>
<name>A0A8J8CGD2_9ARCH</name>
<dbReference type="InterPro" id="IPR013783">
    <property type="entry name" value="Ig-like_fold"/>
</dbReference>
<sequence>QAEPIHDYGNYSVKDNITISACISVNVDILYANITKPDNISKIMTLSCSGTGYCPQSWIYCIGIFTNSNVSGIYNVSFYSDRYELSTSFRGFFTVFEGTFLNVSYPLNNTIKNNRTIIIKGLTNGTNVSIIKGNVNFYVKVINETFTFPLNLTEGENKINVTSYGQYKYVNSTILKIILDTIPPEIKWINYSNSIRISREFKFALNVSDNINISSVSVKKIHNNEEINNAIYFENGFYVIPIQEYGIGDYLLKVKACDLAGNCNESSFSYYVYKEYEEEPKDKENLPSVNVTNETNETSISEFSLKIIGDEGNTIGVVNFNTTDKSFNATHLRFINGIIFYESESGGRKLLNGSVIIKFWNNNGRGWTKNETKFDVSNGKVEENIKEILEGVSEERKKELKRDENVGTIEPPINQPEKLKIKIPENLIKNENYETEVRDKDGNLIKNGIAEITLPNGEKIKVKTDEEGRVKLTMSNGKIEQIKEAKVKIPEKTNEWKVFELEVRDNDGNLIKNGIAEITLPNGEKIKVKTDEEGRVKLTMSNGKIEQIKEAKVKIPEKTNEWKVFELEVRDNDGNLIKNGIAEITLPNGEKIKVKTDEEGRVKLTMSNGKIEQIKETKVKIPEKIEDGKIYELEVRDENGELIKNKTVNIKLSNGQFLIAKTDENGKVKLEYKNGIFVVVRTQKQEFQLKWYYFLPLLLIPLILFFTLKKEDVILSYEFYKKLEKENNLKELQKYGKIYMLEKHKNDVKIKVIFVDEESEEKLIKKLKLKVLKIGQ</sequence>
<dbReference type="EMBL" id="JAACVF010000221">
    <property type="protein sequence ID" value="NCN65733.1"/>
    <property type="molecule type" value="Genomic_DNA"/>
</dbReference>
<organism evidence="2 3">
    <name type="scientific">Candidatus Altarchaeum hamiconexum</name>
    <dbReference type="NCBI Taxonomy" id="1803513"/>
    <lineage>
        <taxon>Archaea</taxon>
        <taxon>Candidatus Altarchaeota</taxon>
        <taxon>Candidatus Altiarchaeia</taxon>
        <taxon>Candidatus Altarchaeales</taxon>
        <taxon>Candidatus Altarchaeaceae</taxon>
        <taxon>Candidatus Altarchaeum</taxon>
    </lineage>
</organism>
<protein>
    <submittedName>
        <fullName evidence="2">Uncharacterized protein</fullName>
    </submittedName>
</protein>
<keyword evidence="1" id="KW-0472">Membrane</keyword>
<comment type="caution">
    <text evidence="2">The sequence shown here is derived from an EMBL/GenBank/DDBJ whole genome shotgun (WGS) entry which is preliminary data.</text>
</comment>
<proteinExistence type="predicted"/>